<proteinExistence type="predicted"/>
<dbReference type="Proteomes" id="UP000007800">
    <property type="component" value="Unassembled WGS sequence"/>
</dbReference>
<organism evidence="3">
    <name type="scientific">Perkinsus marinus (strain ATCC 50983 / TXsc)</name>
    <dbReference type="NCBI Taxonomy" id="423536"/>
    <lineage>
        <taxon>Eukaryota</taxon>
        <taxon>Sar</taxon>
        <taxon>Alveolata</taxon>
        <taxon>Perkinsozoa</taxon>
        <taxon>Perkinsea</taxon>
        <taxon>Perkinsida</taxon>
        <taxon>Perkinsidae</taxon>
        <taxon>Perkinsus</taxon>
    </lineage>
</organism>
<dbReference type="EMBL" id="GG687564">
    <property type="protein sequence ID" value="EEQ97115.1"/>
    <property type="molecule type" value="Genomic_DNA"/>
</dbReference>
<dbReference type="InterPro" id="IPR013594">
    <property type="entry name" value="Dynein_heavy_tail"/>
</dbReference>
<dbReference type="Pfam" id="PF08385">
    <property type="entry name" value="DHC_N1"/>
    <property type="match status" value="1"/>
</dbReference>
<sequence length="277" mass="31312">MSAQVQFALEALRIGRRFLSTVSFEAHVELPDNLELVQSSLLLLRDLPIHALLNATTVEEISEAVEGLFNHMRRNLRKARRYPVYRAAVLMEDVSRDLLTQLNKVLHPKEGSTIMQLPYADFELLTGICRELCTQWADSARQFKQQLRDELKHRSGQSAERVPAKMRFAHEPLQDRINELRQFRKQHEQFVQTLDKVFVVVSGKDGGTVSAAATATKNTVVAAYDKVLVVDVVDTTPTGINAWERAKQEYADLINRAESLIIANMRDTLGNAATTKD</sequence>
<dbReference type="InParanoid" id="C5M1M7"/>
<evidence type="ECO:0000313" key="3">
    <source>
        <dbReference type="Proteomes" id="UP000007800"/>
    </source>
</evidence>
<dbReference type="OrthoDB" id="14187at2759"/>
<feature type="non-terminal residue" evidence="2">
    <location>
        <position position="277"/>
    </location>
</feature>
<evidence type="ECO:0000259" key="1">
    <source>
        <dbReference type="Pfam" id="PF08385"/>
    </source>
</evidence>
<evidence type="ECO:0000313" key="2">
    <source>
        <dbReference type="EMBL" id="EEQ97115.1"/>
    </source>
</evidence>
<dbReference type="GeneID" id="9053437"/>
<name>C5M1M7_PERM5</name>
<accession>C5M1M7</accession>
<reference evidence="2 3" key="1">
    <citation type="submission" date="2008-07" db="EMBL/GenBank/DDBJ databases">
        <authorList>
            <person name="El-Sayed N."/>
            <person name="Caler E."/>
            <person name="Inman J."/>
            <person name="Amedeo P."/>
            <person name="Hass B."/>
            <person name="Wortman J."/>
        </authorList>
    </citation>
    <scope>NUCLEOTIDE SEQUENCE [LARGE SCALE GENOMIC DNA]</scope>
    <source>
        <strain evidence="3">ATCC 50983 / TXsc</strain>
    </source>
</reference>
<protein>
    <recommendedName>
        <fullName evidence="1">Dynein heavy chain tail domain-containing protein</fullName>
    </recommendedName>
</protein>
<dbReference type="AlphaFoldDB" id="C5M1M7"/>
<feature type="domain" description="Dynein heavy chain tail" evidence="1">
    <location>
        <begin position="2"/>
        <end position="276"/>
    </location>
</feature>
<gene>
    <name evidence="2" type="ORF">Pmar_PMAR017961</name>
</gene>
<keyword evidence="3" id="KW-1185">Reference proteome</keyword>
<dbReference type="RefSeq" id="XP_002764398.1">
    <property type="nucleotide sequence ID" value="XM_002764352.1"/>
</dbReference>